<organism evidence="1 2">
    <name type="scientific">Microcystis aeruginosa NIES-44</name>
    <dbReference type="NCBI Taxonomy" id="449439"/>
    <lineage>
        <taxon>Bacteria</taxon>
        <taxon>Bacillati</taxon>
        <taxon>Cyanobacteriota</taxon>
        <taxon>Cyanophyceae</taxon>
        <taxon>Oscillatoriophycideae</taxon>
        <taxon>Chroococcales</taxon>
        <taxon>Microcystaceae</taxon>
        <taxon>Microcystis</taxon>
    </lineage>
</organism>
<evidence type="ECO:0000313" key="1">
    <source>
        <dbReference type="EMBL" id="GAL94997.1"/>
    </source>
</evidence>
<dbReference type="Proteomes" id="UP000030321">
    <property type="component" value="Unassembled WGS sequence"/>
</dbReference>
<dbReference type="RefSeq" id="WP_045361183.1">
    <property type="nucleotide sequence ID" value="NZ_BBPA01000066.1"/>
</dbReference>
<protein>
    <submittedName>
        <fullName evidence="1">Uncharacterized protein</fullName>
    </submittedName>
</protein>
<sequence length="135" mass="15543">MQRIDDSLKIYASETSRNYLQRLKDDKTFERMVDAYLFAAAFAIKQDFSIYGTTLSNRQDLIAISQIDKEVILALTAGIYIICKKNSYPQPSDGKEVLDKICQYAEVGLRELKERWQGKVSNQIQADIERIINNL</sequence>
<dbReference type="AlphaFoldDB" id="A0A0A1VYX1"/>
<proteinExistence type="predicted"/>
<evidence type="ECO:0000313" key="2">
    <source>
        <dbReference type="Proteomes" id="UP000030321"/>
    </source>
</evidence>
<reference evidence="2" key="1">
    <citation type="journal article" date="2015" name="Genome">
        <title>Whole Genome Sequence of the Non-Microcystin-Producing Microcystis aeruginosa Strain NIES-44.</title>
        <authorList>
            <person name="Okano K."/>
            <person name="Miyata N."/>
            <person name="Ozaki Y."/>
        </authorList>
    </citation>
    <scope>NUCLEOTIDE SEQUENCE [LARGE SCALE GENOMIC DNA]</scope>
    <source>
        <strain evidence="2">NIES-44</strain>
    </source>
</reference>
<dbReference type="EMBL" id="BBPA01000066">
    <property type="protein sequence ID" value="GAL94997.1"/>
    <property type="molecule type" value="Genomic_DNA"/>
</dbReference>
<comment type="caution">
    <text evidence="1">The sequence shown here is derived from an EMBL/GenBank/DDBJ whole genome shotgun (WGS) entry which is preliminary data.</text>
</comment>
<gene>
    <name evidence="1" type="ORF">N44_03852</name>
</gene>
<name>A0A0A1VYX1_MICAE</name>
<accession>A0A0A1VYX1</accession>